<keyword evidence="3" id="KW-1185">Reference proteome</keyword>
<evidence type="ECO:0000313" key="2">
    <source>
        <dbReference type="EnsemblMetazoa" id="PPA40307.1"/>
    </source>
</evidence>
<protein>
    <submittedName>
        <fullName evidence="2">Uncharacterized protein</fullName>
    </submittedName>
</protein>
<organism evidence="2 3">
    <name type="scientific">Pristionchus pacificus</name>
    <name type="common">Parasitic nematode worm</name>
    <dbReference type="NCBI Taxonomy" id="54126"/>
    <lineage>
        <taxon>Eukaryota</taxon>
        <taxon>Metazoa</taxon>
        <taxon>Ecdysozoa</taxon>
        <taxon>Nematoda</taxon>
        <taxon>Chromadorea</taxon>
        <taxon>Rhabditida</taxon>
        <taxon>Rhabditina</taxon>
        <taxon>Diplogasteromorpha</taxon>
        <taxon>Diplogasteroidea</taxon>
        <taxon>Neodiplogasteridae</taxon>
        <taxon>Pristionchus</taxon>
    </lineage>
</organism>
<evidence type="ECO:0000256" key="1">
    <source>
        <dbReference type="SAM" id="MobiDB-lite"/>
    </source>
</evidence>
<accession>A0A2A6BGJ5</accession>
<dbReference type="EnsemblMetazoa" id="PPA40307.1">
    <property type="protein sequence ID" value="PPA40307.1"/>
    <property type="gene ID" value="WBGene00278676"/>
</dbReference>
<proteinExistence type="predicted"/>
<accession>A0A8R1UZ35</accession>
<evidence type="ECO:0000313" key="3">
    <source>
        <dbReference type="Proteomes" id="UP000005239"/>
    </source>
</evidence>
<dbReference type="AlphaFoldDB" id="A0A2A6BGJ5"/>
<gene>
    <name evidence="2" type="primary">WBGene00278676</name>
</gene>
<dbReference type="Proteomes" id="UP000005239">
    <property type="component" value="Unassembled WGS sequence"/>
</dbReference>
<feature type="compositionally biased region" description="Acidic residues" evidence="1">
    <location>
        <begin position="320"/>
        <end position="329"/>
    </location>
</feature>
<sequence>MDKLPLELWEAIGLSSDVDTTCPIFSSLFTEETFEKKCRSKGVKMPPENIQKVMEAHPSLTLDYLSLYHNNPFGSNIGRLGCVSPSLLTPFSLSNHIDGKGRLYIDPITTLSPPQKEDIERGEKKRGALVYQLDLQEIGIPSWLMDIFRPRFSLTVHAYRMPLSDGDILVSAKLLRSSEEGNAAVCRKEHQGWFMAGWQASEKPVEESVQMDFEVYGEGARILSIVASCSGGGRLGDIEVKMHFGEDISSDVEEQLLNWKRTKEGEKREEREGEGSQIIQTSECRTILGVERNELVLRSSAILSLSRKSSASSNFSMDIQEAEEEEEEGVQAPLEQTEDGE</sequence>
<feature type="region of interest" description="Disordered" evidence="1">
    <location>
        <begin position="307"/>
        <end position="341"/>
    </location>
</feature>
<name>A0A2A6BGJ5_PRIPA</name>
<reference evidence="3" key="1">
    <citation type="journal article" date="2008" name="Nat. Genet.">
        <title>The Pristionchus pacificus genome provides a unique perspective on nematode lifestyle and parasitism.</title>
        <authorList>
            <person name="Dieterich C."/>
            <person name="Clifton S.W."/>
            <person name="Schuster L.N."/>
            <person name="Chinwalla A."/>
            <person name="Delehaunty K."/>
            <person name="Dinkelacker I."/>
            <person name="Fulton L."/>
            <person name="Fulton R."/>
            <person name="Godfrey J."/>
            <person name="Minx P."/>
            <person name="Mitreva M."/>
            <person name="Roeseler W."/>
            <person name="Tian H."/>
            <person name="Witte H."/>
            <person name="Yang S.P."/>
            <person name="Wilson R.K."/>
            <person name="Sommer R.J."/>
        </authorList>
    </citation>
    <scope>NUCLEOTIDE SEQUENCE [LARGE SCALE GENOMIC DNA]</scope>
    <source>
        <strain evidence="3">PS312</strain>
    </source>
</reference>
<reference evidence="2" key="2">
    <citation type="submission" date="2022-06" db="UniProtKB">
        <authorList>
            <consortium name="EnsemblMetazoa"/>
        </authorList>
    </citation>
    <scope>IDENTIFICATION</scope>
    <source>
        <strain evidence="2">PS312</strain>
    </source>
</reference>